<dbReference type="Proteomes" id="UP001205920">
    <property type="component" value="Unassembled WGS sequence"/>
</dbReference>
<organism evidence="1 2">
    <name type="scientific">Corynebacterium lipophilum</name>
    <dbReference type="NCBI Taxonomy" id="2804918"/>
    <lineage>
        <taxon>Bacteria</taxon>
        <taxon>Bacillati</taxon>
        <taxon>Actinomycetota</taxon>
        <taxon>Actinomycetes</taxon>
        <taxon>Mycobacteriales</taxon>
        <taxon>Corynebacteriaceae</taxon>
        <taxon>Corynebacterium</taxon>
    </lineage>
</organism>
<dbReference type="InterPro" id="IPR003477">
    <property type="entry name" value="PemK-like"/>
</dbReference>
<evidence type="ECO:0000313" key="1">
    <source>
        <dbReference type="EMBL" id="MCO6394564.1"/>
    </source>
</evidence>
<reference evidence="1 2" key="1">
    <citation type="submission" date="2021-01" db="EMBL/GenBank/DDBJ databases">
        <title>Identification and Characterization of Corynebacterium sp.</title>
        <authorList>
            <person name="Luo Q."/>
            <person name="Qu P."/>
            <person name="Chen Q."/>
        </authorList>
    </citation>
    <scope>NUCLEOTIDE SEQUENCE [LARGE SCALE GENOMIC DNA]</scope>
    <source>
        <strain evidence="1 2">MC-18</strain>
    </source>
</reference>
<dbReference type="GO" id="GO:0003677">
    <property type="term" value="F:DNA binding"/>
    <property type="evidence" value="ECO:0007669"/>
    <property type="project" value="InterPro"/>
</dbReference>
<dbReference type="AlphaFoldDB" id="A0AAW5HSV3"/>
<proteinExistence type="predicted"/>
<gene>
    <name evidence="1" type="ORF">JMN37_06190</name>
</gene>
<name>A0AAW5HSV3_9CORY</name>
<dbReference type="EMBL" id="JAEUWV010000006">
    <property type="protein sequence ID" value="MCO6394564.1"/>
    <property type="molecule type" value="Genomic_DNA"/>
</dbReference>
<accession>A0AAW5HSV3</accession>
<dbReference type="Pfam" id="PF02452">
    <property type="entry name" value="PemK_toxin"/>
    <property type="match status" value="1"/>
</dbReference>
<protein>
    <submittedName>
        <fullName evidence="1">Type II toxin-antitoxin system PemK/MazF family toxin</fullName>
    </submittedName>
</protein>
<sequence>MDGNAEPGEVVWALVPSTPPEERAMLVVGRDHHDVLALLIHCGEEPVSDPASATEEWLGIGTGDWDASGQPGWLRLDLLLVVPEASIHRRGATLPARRFDRVANRLRDTYHWT</sequence>
<evidence type="ECO:0000313" key="2">
    <source>
        <dbReference type="Proteomes" id="UP001205920"/>
    </source>
</evidence>
<comment type="caution">
    <text evidence="1">The sequence shown here is derived from an EMBL/GenBank/DDBJ whole genome shotgun (WGS) entry which is preliminary data.</text>
</comment>
<keyword evidence="2" id="KW-1185">Reference proteome</keyword>